<comment type="function">
    <text evidence="1">Required for the efficient initiation of filament assembly.</text>
</comment>
<gene>
    <name evidence="5" type="ORF">PLANPX_1495</name>
</gene>
<dbReference type="Gene3D" id="1.20.58.300">
    <property type="entry name" value="FlgN-like"/>
    <property type="match status" value="1"/>
</dbReference>
<keyword evidence="4" id="KW-0175">Coiled coil</keyword>
<dbReference type="Proteomes" id="UP000326837">
    <property type="component" value="Chromosome"/>
</dbReference>
<dbReference type="Pfam" id="PF05130">
    <property type="entry name" value="FlgN"/>
    <property type="match status" value="1"/>
</dbReference>
<evidence type="ECO:0000256" key="3">
    <source>
        <dbReference type="ARBA" id="ARBA00022795"/>
    </source>
</evidence>
<dbReference type="InterPro" id="IPR007809">
    <property type="entry name" value="FlgN-like"/>
</dbReference>
<dbReference type="GO" id="GO:0044780">
    <property type="term" value="P:bacterial-type flagellum assembly"/>
    <property type="evidence" value="ECO:0007669"/>
    <property type="project" value="InterPro"/>
</dbReference>
<evidence type="ECO:0000256" key="4">
    <source>
        <dbReference type="SAM" id="Coils"/>
    </source>
</evidence>
<evidence type="ECO:0000313" key="5">
    <source>
        <dbReference type="EMBL" id="BBO31883.1"/>
    </source>
</evidence>
<accession>A0A5K7XC56</accession>
<dbReference type="InterPro" id="IPR036679">
    <property type="entry name" value="FlgN-like_sf"/>
</dbReference>
<evidence type="ECO:0000256" key="1">
    <source>
        <dbReference type="ARBA" id="ARBA00002397"/>
    </source>
</evidence>
<dbReference type="EMBL" id="AP021861">
    <property type="protein sequence ID" value="BBO31883.1"/>
    <property type="molecule type" value="Genomic_DNA"/>
</dbReference>
<sequence length="170" mass="18762">MRAPTLIAATSLHWESELAELLHRLSTAQHELLALLSMKRNLIIQRDHQGLADLTVRESELAAELQACQQRRQELLAQADAQGLPSRSIEELSAALPRATANALKTPVAEARQRAELIRHECLAQWVAVQRTVLHLSQMLEIIATGGRSQPTYGKGRLVERGGSLIDQAV</sequence>
<comment type="similarity">
    <text evidence="2">Belongs to the FlgN family.</text>
</comment>
<reference evidence="6" key="1">
    <citation type="submission" date="2019-10" db="EMBL/GenBank/DDBJ databases">
        <title>Lacipirellula parvula gen. nov., sp. nov., representing a lineage of planctomycetes widespread in freshwater anoxic habitats, and description of the family Lacipirellulaceae.</title>
        <authorList>
            <person name="Dedysh S.N."/>
            <person name="Kulichevskaya I.S."/>
            <person name="Beletsky A.V."/>
            <person name="Rakitin A.L."/>
            <person name="Mardanov A.V."/>
            <person name="Ivanova A.A."/>
            <person name="Saltykova V.X."/>
            <person name="Rijpstra W.I.C."/>
            <person name="Sinninghe Damste J.S."/>
            <person name="Ravin N.V."/>
        </authorList>
    </citation>
    <scope>NUCLEOTIDE SEQUENCE [LARGE SCALE GENOMIC DNA]</scope>
    <source>
        <strain evidence="6">PX69</strain>
    </source>
</reference>
<evidence type="ECO:0008006" key="7">
    <source>
        <dbReference type="Google" id="ProtNLM"/>
    </source>
</evidence>
<dbReference type="SUPFAM" id="SSF140566">
    <property type="entry name" value="FlgN-like"/>
    <property type="match status" value="1"/>
</dbReference>
<evidence type="ECO:0000256" key="2">
    <source>
        <dbReference type="ARBA" id="ARBA00007703"/>
    </source>
</evidence>
<keyword evidence="3" id="KW-1005">Bacterial flagellum biogenesis</keyword>
<organism evidence="5 6">
    <name type="scientific">Lacipirellula parvula</name>
    <dbReference type="NCBI Taxonomy" id="2650471"/>
    <lineage>
        <taxon>Bacteria</taxon>
        <taxon>Pseudomonadati</taxon>
        <taxon>Planctomycetota</taxon>
        <taxon>Planctomycetia</taxon>
        <taxon>Pirellulales</taxon>
        <taxon>Lacipirellulaceae</taxon>
        <taxon>Lacipirellula</taxon>
    </lineage>
</organism>
<dbReference type="AlphaFoldDB" id="A0A5K7XC56"/>
<feature type="coiled-coil region" evidence="4">
    <location>
        <begin position="51"/>
        <end position="78"/>
    </location>
</feature>
<dbReference type="KEGG" id="lpav:PLANPX_1495"/>
<dbReference type="RefSeq" id="WP_152097948.1">
    <property type="nucleotide sequence ID" value="NZ_AP021861.1"/>
</dbReference>
<protein>
    <recommendedName>
        <fullName evidence="7">FlgN protein</fullName>
    </recommendedName>
</protein>
<keyword evidence="6" id="KW-1185">Reference proteome</keyword>
<name>A0A5K7XC56_9BACT</name>
<evidence type="ECO:0000313" key="6">
    <source>
        <dbReference type="Proteomes" id="UP000326837"/>
    </source>
</evidence>
<proteinExistence type="inferred from homology"/>